<sequence length="96" mass="11152">MIKERINTQTAQKHLGHKHYEAIVKVDSKLIKLQDLYIDGDIGKLDYETAKQRYNNILDELKEKEIRQKETSVLLDTNKNGLKNLIALNFSLLNLT</sequence>
<protein>
    <submittedName>
        <fullName evidence="2">Uncharacterized protein</fullName>
    </submittedName>
</protein>
<dbReference type="OrthoDB" id="9815006at2"/>
<proteinExistence type="predicted"/>
<evidence type="ECO:0000256" key="1">
    <source>
        <dbReference type="SAM" id="Coils"/>
    </source>
</evidence>
<dbReference type="EMBL" id="VDCS01000021">
    <property type="protein sequence ID" value="TNJ41344.1"/>
    <property type="molecule type" value="Genomic_DNA"/>
</dbReference>
<organism evidence="2 3">
    <name type="scientific">Allotamlana fucoidanivorans</name>
    <dbReference type="NCBI Taxonomy" id="2583814"/>
    <lineage>
        <taxon>Bacteria</taxon>
        <taxon>Pseudomonadati</taxon>
        <taxon>Bacteroidota</taxon>
        <taxon>Flavobacteriia</taxon>
        <taxon>Flavobacteriales</taxon>
        <taxon>Flavobacteriaceae</taxon>
        <taxon>Allotamlana</taxon>
    </lineage>
</organism>
<comment type="caution">
    <text evidence="2">The sequence shown here is derived from an EMBL/GenBank/DDBJ whole genome shotgun (WGS) entry which is preliminary data.</text>
</comment>
<feature type="coiled-coil region" evidence="1">
    <location>
        <begin position="44"/>
        <end position="71"/>
    </location>
</feature>
<reference evidence="2 3" key="1">
    <citation type="submission" date="2019-05" db="EMBL/GenBank/DDBJ databases">
        <title>Tamlana fucoidanivorans sp. nov., isolated from the surface of algae collected from Fujian province in China.</title>
        <authorList>
            <person name="Li J."/>
        </authorList>
    </citation>
    <scope>NUCLEOTIDE SEQUENCE [LARGE SCALE GENOMIC DNA]</scope>
    <source>
        <strain evidence="2 3">CW2-9</strain>
    </source>
</reference>
<accession>A0A5C4SCP9</accession>
<keyword evidence="1" id="KW-0175">Coiled coil</keyword>
<dbReference type="Proteomes" id="UP000308713">
    <property type="component" value="Unassembled WGS sequence"/>
</dbReference>
<dbReference type="RefSeq" id="WP_139698781.1">
    <property type="nucleotide sequence ID" value="NZ_CP074074.1"/>
</dbReference>
<gene>
    <name evidence="2" type="ORF">FGF67_16050</name>
</gene>
<name>A0A5C4SCP9_9FLAO</name>
<evidence type="ECO:0000313" key="3">
    <source>
        <dbReference type="Proteomes" id="UP000308713"/>
    </source>
</evidence>
<evidence type="ECO:0000313" key="2">
    <source>
        <dbReference type="EMBL" id="TNJ41344.1"/>
    </source>
</evidence>
<dbReference type="AlphaFoldDB" id="A0A5C4SCP9"/>
<keyword evidence="3" id="KW-1185">Reference proteome</keyword>